<dbReference type="EMBL" id="LQIR01000034">
    <property type="protein sequence ID" value="KUI12308.1"/>
    <property type="molecule type" value="Genomic_DNA"/>
</dbReference>
<reference evidence="2 3" key="1">
    <citation type="submission" date="2016-01" db="EMBL/GenBank/DDBJ databases">
        <authorList>
            <consortium name="TB Trials Study Group"/>
            <person name="Sutton G."/>
            <person name="Brinkac L."/>
            <person name="Sanka R."/>
            <person name="Adams M."/>
            <person name="Lau E.L."/>
            <person name="Macaden R."/>
            <person name="Grewal H.M.S."/>
        </authorList>
    </citation>
    <scope>NUCLEOTIDE SEQUENCE [LARGE SCALE GENOMIC DNA]</scope>
    <source>
        <strain evidence="2 3">IS-1744</strain>
    </source>
</reference>
<keyword evidence="3" id="KW-1185">Reference proteome</keyword>
<keyword evidence="1" id="KW-1133">Transmembrane helix</keyword>
<feature type="transmembrane region" description="Helical" evidence="1">
    <location>
        <begin position="52"/>
        <end position="70"/>
    </location>
</feature>
<evidence type="ECO:0000313" key="3">
    <source>
        <dbReference type="Proteomes" id="UP000053707"/>
    </source>
</evidence>
<evidence type="ECO:0000256" key="1">
    <source>
        <dbReference type="SAM" id="Phobius"/>
    </source>
</evidence>
<comment type="caution">
    <text evidence="2">The sequence shown here is derived from an EMBL/GenBank/DDBJ whole genome shotgun (WGS) entry which is preliminary data.</text>
</comment>
<evidence type="ECO:0000313" key="2">
    <source>
        <dbReference type="EMBL" id="KUI12308.1"/>
    </source>
</evidence>
<proteinExistence type="predicted"/>
<keyword evidence="1" id="KW-0472">Membrane</keyword>
<evidence type="ECO:0008006" key="4">
    <source>
        <dbReference type="Google" id="ProtNLM"/>
    </source>
</evidence>
<name>A0A101A3E4_9MYCO</name>
<protein>
    <recommendedName>
        <fullName evidence="4">Ryanodine receptor Ryr domain-containing protein</fullName>
    </recommendedName>
</protein>
<organism evidence="2 3">
    <name type="scientific">Mycobacterium lehmannii</name>
    <dbReference type="NCBI Taxonomy" id="2048550"/>
    <lineage>
        <taxon>Bacteria</taxon>
        <taxon>Bacillati</taxon>
        <taxon>Actinomycetota</taxon>
        <taxon>Actinomycetes</taxon>
        <taxon>Mycobacteriales</taxon>
        <taxon>Mycobacteriaceae</taxon>
        <taxon>Mycobacterium</taxon>
    </lineage>
</organism>
<accession>A0A101A3E4</accession>
<dbReference type="AlphaFoldDB" id="A0A101A3E4"/>
<dbReference type="Proteomes" id="UP000053707">
    <property type="component" value="Unassembled WGS sequence"/>
</dbReference>
<keyword evidence="1" id="KW-0812">Transmembrane</keyword>
<feature type="transmembrane region" description="Helical" evidence="1">
    <location>
        <begin position="12"/>
        <end position="32"/>
    </location>
</feature>
<feature type="transmembrane region" description="Helical" evidence="1">
    <location>
        <begin position="82"/>
        <end position="101"/>
    </location>
</feature>
<sequence length="795" mass="87864">MGSSSLRFTLARRTLSAITFLLLGYVAVLALLPELRDRMPAGLRWFGEPASWVSIAIVTALLILLGLLIFQAHGVRHTGAPLAVVVGLALISLTLALAAYWDCHDESHPRFFTPLMWTAGVVKGGTGDQSLNSGTCPSPTPVALEIARLCALSAVFLSVVGVALALFRSRMDRLRVYFARSVTALVGVDEDSEPMVSAIARTLGHSSTLVVVTSVPDTQYVSAARQHGARIVTTDFAQAEALASLPFWHKLDRLYLLSIDPSSNVQRLGIITKRLSEVVQRQRIPLIVRIDDPWQAIAWRAQHFGGAETRWAADTVGKYEVTARRLLDQIVADPQIERILVCGTSPLTLALCADMAQRQLEQDYYSAPDAAPLPRLTLISETAEEYRHDHEYLREQLGLPPRRPTVEALNEDPSVAQVMSMVGAQNGRDTTAVILVDGATSEVSKGTRLAARLLTTPIWAWDPNAGGSESPVSLVGRLRTYRLSMDLPGGQAHDAWERAARLIHERYAAAAGHATPASAPWVELDEFYRGSNRRQVQNALWMVEKIGGHTWNTFGSPPDSLSITALGEKNPLEQLLLMGFDRETAIAMARAEHEDWCRYYVRAGWKFGTPRDDSRKVHDKLVDWSVIEADAALLDKALGSLAGTLLKLRELGYRSRPRDDAASARDGDDDQWRRFRQTGTVMAERRDEAWTWKTRSGQTMQASAGDWAVKDSADGQLWSVRDDIFRARYEHVDGRCWRRYGTVEARPARDGEIVDTLEGPVTAAAGDWVVRGEHGDHWPVPGDEFAQRYEGPLPP</sequence>
<dbReference type="Gene3D" id="6.20.350.10">
    <property type="match status" value="1"/>
</dbReference>
<gene>
    <name evidence="2" type="ORF">AU192_19735</name>
</gene>